<sequence>MRRGSARLGAARRSETRRRTGRDNAATDDRHRRGSTPPGTRSVRRTGGRPKGTAMRTNHLSTAHAAGRSTGAGPGAGPAVPGGDPAAADPGHGADRAPETHGAHGARETQGAQGAQETRGALEVRESREAALRADAPDEADEVEDLDSALAEVRTLLDTIVSRHRDLRSGQGTIVPLAPDEAGLAGRIDRLCGTARRSLAAVIAPEEELGGLIGDALHRVQSRPEGAPRVRVLHAGAGAPRERALPDSWRRVAVPPMQLLLVDRATALIQVESPLGQHAAQVSEPTLVGTLQSLFEGLWHRSSPLASLEFDGRGGSRLARAVLRALNEGVTDEAAARELGMSVRTYRRHVAEIMARLGARSRFQAGVLAAELGLLGPHSPR</sequence>
<feature type="compositionally biased region" description="Basic and acidic residues" evidence="1">
    <location>
        <begin position="120"/>
        <end position="136"/>
    </location>
</feature>
<dbReference type="SUPFAM" id="SSF46894">
    <property type="entry name" value="C-terminal effector domain of the bipartite response regulators"/>
    <property type="match status" value="1"/>
</dbReference>
<dbReference type="InterPro" id="IPR016032">
    <property type="entry name" value="Sig_transdc_resp-reg_C-effctor"/>
</dbReference>
<dbReference type="Pfam" id="PF00196">
    <property type="entry name" value="GerE"/>
    <property type="match status" value="1"/>
</dbReference>
<evidence type="ECO:0000256" key="1">
    <source>
        <dbReference type="SAM" id="MobiDB-lite"/>
    </source>
</evidence>
<dbReference type="AlphaFoldDB" id="A0A5N6APE9"/>
<dbReference type="SMART" id="SM00421">
    <property type="entry name" value="HTH_LUXR"/>
    <property type="match status" value="1"/>
</dbReference>
<evidence type="ECO:0000259" key="2">
    <source>
        <dbReference type="SMART" id="SM00421"/>
    </source>
</evidence>
<gene>
    <name evidence="3" type="ORF">FH607_003385</name>
</gene>
<keyword evidence="4" id="KW-1185">Reference proteome</keyword>
<protein>
    <recommendedName>
        <fullName evidence="2">HTH luxR-type domain-containing protein</fullName>
    </recommendedName>
</protein>
<feature type="compositionally biased region" description="Basic and acidic residues" evidence="1">
    <location>
        <begin position="12"/>
        <end position="31"/>
    </location>
</feature>
<proteinExistence type="predicted"/>
<dbReference type="InterPro" id="IPR000792">
    <property type="entry name" value="Tscrpt_reg_LuxR_C"/>
</dbReference>
<dbReference type="InterPro" id="IPR036388">
    <property type="entry name" value="WH-like_DNA-bd_sf"/>
</dbReference>
<feature type="compositionally biased region" description="Basic and acidic residues" evidence="1">
    <location>
        <begin position="92"/>
        <end position="107"/>
    </location>
</feature>
<evidence type="ECO:0000313" key="4">
    <source>
        <dbReference type="Proteomes" id="UP000314251"/>
    </source>
</evidence>
<accession>A0A5N6APE9</accession>
<feature type="compositionally biased region" description="Low complexity" evidence="1">
    <location>
        <begin position="77"/>
        <end position="91"/>
    </location>
</feature>
<comment type="caution">
    <text evidence="3">The sequence shown here is derived from an EMBL/GenBank/DDBJ whole genome shotgun (WGS) entry which is preliminary data.</text>
</comment>
<dbReference type="GO" id="GO:0003677">
    <property type="term" value="F:DNA binding"/>
    <property type="evidence" value="ECO:0007669"/>
    <property type="project" value="InterPro"/>
</dbReference>
<dbReference type="EMBL" id="VDLY02000002">
    <property type="protein sequence ID" value="KAB8169780.1"/>
    <property type="molecule type" value="Genomic_DNA"/>
</dbReference>
<feature type="domain" description="HTH luxR-type" evidence="2">
    <location>
        <begin position="315"/>
        <end position="369"/>
    </location>
</feature>
<dbReference type="OrthoDB" id="4266042at2"/>
<dbReference type="Proteomes" id="UP000314251">
    <property type="component" value="Unassembled WGS sequence"/>
</dbReference>
<feature type="region of interest" description="Disordered" evidence="1">
    <location>
        <begin position="1"/>
        <end position="141"/>
    </location>
</feature>
<organism evidence="3 4">
    <name type="scientific">Streptomyces mimosae</name>
    <dbReference type="NCBI Taxonomy" id="2586635"/>
    <lineage>
        <taxon>Bacteria</taxon>
        <taxon>Bacillati</taxon>
        <taxon>Actinomycetota</taxon>
        <taxon>Actinomycetes</taxon>
        <taxon>Kitasatosporales</taxon>
        <taxon>Streptomycetaceae</taxon>
        <taxon>Streptomyces</taxon>
    </lineage>
</organism>
<reference evidence="3" key="1">
    <citation type="submission" date="2019-10" db="EMBL/GenBank/DDBJ databases">
        <title>Nonomuraea sp. nov., isolated from Phyllanthus amarus.</title>
        <authorList>
            <person name="Klykleung N."/>
            <person name="Tanasupawat S."/>
        </authorList>
    </citation>
    <scope>NUCLEOTIDE SEQUENCE [LARGE SCALE GENOMIC DNA]</scope>
    <source>
        <strain evidence="3">3MP-10</strain>
    </source>
</reference>
<feature type="compositionally biased region" description="Low complexity" evidence="1">
    <location>
        <begin position="1"/>
        <end position="11"/>
    </location>
</feature>
<dbReference type="GO" id="GO:0006355">
    <property type="term" value="P:regulation of DNA-templated transcription"/>
    <property type="evidence" value="ECO:0007669"/>
    <property type="project" value="InterPro"/>
</dbReference>
<dbReference type="Gene3D" id="1.10.10.10">
    <property type="entry name" value="Winged helix-like DNA-binding domain superfamily/Winged helix DNA-binding domain"/>
    <property type="match status" value="1"/>
</dbReference>
<name>A0A5N6APE9_9ACTN</name>
<evidence type="ECO:0000313" key="3">
    <source>
        <dbReference type="EMBL" id="KAB8169780.1"/>
    </source>
</evidence>